<keyword evidence="7" id="KW-0472">Membrane</keyword>
<dbReference type="InterPro" id="IPR027377">
    <property type="entry name" value="ZAR1/RTP1-5-like_Znf-3CxxC"/>
</dbReference>
<dbReference type="AlphaFoldDB" id="A0A7M7HIY6"/>
<proteinExistence type="predicted"/>
<evidence type="ECO:0000256" key="4">
    <source>
        <dbReference type="ARBA" id="ARBA00022771"/>
    </source>
</evidence>
<dbReference type="RefSeq" id="XP_011680519.1">
    <property type="nucleotide sequence ID" value="XM_011682217.2"/>
</dbReference>
<dbReference type="InParanoid" id="A0A7M7HIY6"/>
<evidence type="ECO:0000256" key="3">
    <source>
        <dbReference type="ARBA" id="ARBA00022723"/>
    </source>
</evidence>
<reference evidence="9" key="2">
    <citation type="submission" date="2021-01" db="UniProtKB">
        <authorList>
            <consortium name="EnsemblMetazoa"/>
        </authorList>
    </citation>
    <scope>IDENTIFICATION</scope>
</reference>
<dbReference type="PANTHER" id="PTHR14402:SF10">
    <property type="entry name" value="3CXXC-TYPE DOMAIN-CONTAINING PROTEIN"/>
    <property type="match status" value="1"/>
</dbReference>
<evidence type="ECO:0000256" key="7">
    <source>
        <dbReference type="ARBA" id="ARBA00023136"/>
    </source>
</evidence>
<keyword evidence="4" id="KW-0863">Zinc-finger</keyword>
<dbReference type="GO" id="GO:0051205">
    <property type="term" value="P:protein insertion into membrane"/>
    <property type="evidence" value="ECO:0000318"/>
    <property type="project" value="GO_Central"/>
</dbReference>
<dbReference type="GO" id="GO:0016020">
    <property type="term" value="C:membrane"/>
    <property type="evidence" value="ECO:0007669"/>
    <property type="project" value="UniProtKB-SubCell"/>
</dbReference>
<reference evidence="10" key="1">
    <citation type="submission" date="2015-02" db="EMBL/GenBank/DDBJ databases">
        <title>Genome sequencing for Strongylocentrotus purpuratus.</title>
        <authorList>
            <person name="Murali S."/>
            <person name="Liu Y."/>
            <person name="Vee V."/>
            <person name="English A."/>
            <person name="Wang M."/>
            <person name="Skinner E."/>
            <person name="Han Y."/>
            <person name="Muzny D.M."/>
            <person name="Worley K.C."/>
            <person name="Gibbs R.A."/>
        </authorList>
    </citation>
    <scope>NUCLEOTIDE SEQUENCE</scope>
</reference>
<dbReference type="EnsemblMetazoa" id="XM_011682217">
    <property type="protein sequence ID" value="XP_011680519"/>
    <property type="gene ID" value="LOC100891564"/>
</dbReference>
<sequence>MMHPLSSDQVFLLKSPIKMQAPRMDSQLAAPSLSMMDEIWFGEFAKVFAPYLPNIWNLTPTEICPSTRWRRFKDSAKVRFCCQTCGHGWTSMKGRVVFWYFFHVPYCEGHVQFKLYGQQCQRCNNGMFEPAMWYPEEVNKVLCNLYNRIGQTYYGFVKPPIRYDRRAGKPRTQHNATLCQACRDGECDSRPRAQGQPTKVVQYTTTGTTTTTTQQQLNQQLPPPPATVVNTIAAPPISVRKVLTRT</sequence>
<evidence type="ECO:0000256" key="2">
    <source>
        <dbReference type="ARBA" id="ARBA00022692"/>
    </source>
</evidence>
<dbReference type="GO" id="GO:0031849">
    <property type="term" value="F:olfactory receptor binding"/>
    <property type="evidence" value="ECO:0000318"/>
    <property type="project" value="GO_Central"/>
</dbReference>
<feature type="domain" description="3CxxC-type" evidence="8">
    <location>
        <begin position="75"/>
        <end position="185"/>
    </location>
</feature>
<dbReference type="OrthoDB" id="8121437at2759"/>
<dbReference type="KEGG" id="spu:100891564"/>
<keyword evidence="6" id="KW-1133">Transmembrane helix</keyword>
<evidence type="ECO:0000256" key="1">
    <source>
        <dbReference type="ARBA" id="ARBA00004167"/>
    </source>
</evidence>
<evidence type="ECO:0000313" key="9">
    <source>
        <dbReference type="EnsemblMetazoa" id="XP_011680519"/>
    </source>
</evidence>
<evidence type="ECO:0000256" key="6">
    <source>
        <dbReference type="ARBA" id="ARBA00022989"/>
    </source>
</evidence>
<keyword evidence="10" id="KW-1185">Reference proteome</keyword>
<dbReference type="GeneID" id="100891564"/>
<dbReference type="InterPro" id="IPR026096">
    <property type="entry name" value="R-trans_p"/>
</dbReference>
<organism evidence="9 10">
    <name type="scientific">Strongylocentrotus purpuratus</name>
    <name type="common">Purple sea urchin</name>
    <dbReference type="NCBI Taxonomy" id="7668"/>
    <lineage>
        <taxon>Eukaryota</taxon>
        <taxon>Metazoa</taxon>
        <taxon>Echinodermata</taxon>
        <taxon>Eleutherozoa</taxon>
        <taxon>Echinozoa</taxon>
        <taxon>Echinoidea</taxon>
        <taxon>Euechinoidea</taxon>
        <taxon>Echinacea</taxon>
        <taxon>Camarodonta</taxon>
        <taxon>Echinidea</taxon>
        <taxon>Strongylocentrotidae</taxon>
        <taxon>Strongylocentrotus</taxon>
    </lineage>
</organism>
<keyword evidence="2" id="KW-0812">Transmembrane</keyword>
<protein>
    <recommendedName>
        <fullName evidence="8">3CxxC-type domain-containing protein</fullName>
    </recommendedName>
</protein>
<evidence type="ECO:0000256" key="5">
    <source>
        <dbReference type="ARBA" id="ARBA00022833"/>
    </source>
</evidence>
<dbReference type="GO" id="GO:0006612">
    <property type="term" value="P:protein targeting to membrane"/>
    <property type="evidence" value="ECO:0000318"/>
    <property type="project" value="GO_Central"/>
</dbReference>
<comment type="subcellular location">
    <subcellularLocation>
        <location evidence="1">Membrane</location>
        <topology evidence="1">Single-pass membrane protein</topology>
    </subcellularLocation>
</comment>
<dbReference type="PANTHER" id="PTHR14402">
    <property type="entry name" value="RECEPTOR TRANSPORTING PROTEIN"/>
    <property type="match status" value="1"/>
</dbReference>
<dbReference type="GO" id="GO:0008270">
    <property type="term" value="F:zinc ion binding"/>
    <property type="evidence" value="ECO:0007669"/>
    <property type="project" value="UniProtKB-KW"/>
</dbReference>
<accession>A0A7M7HIY6</accession>
<evidence type="ECO:0000313" key="10">
    <source>
        <dbReference type="Proteomes" id="UP000007110"/>
    </source>
</evidence>
<dbReference type="Pfam" id="PF13695">
    <property type="entry name" value="Zn_ribbon_3CxxC"/>
    <property type="match status" value="1"/>
</dbReference>
<name>A0A7M7HIY6_STRPU</name>
<evidence type="ECO:0000259" key="8">
    <source>
        <dbReference type="SMART" id="SM01328"/>
    </source>
</evidence>
<keyword evidence="5" id="KW-0862">Zinc</keyword>
<dbReference type="SMART" id="SM01328">
    <property type="entry name" value="zf-3CxxC"/>
    <property type="match status" value="1"/>
</dbReference>
<dbReference type="Proteomes" id="UP000007110">
    <property type="component" value="Unassembled WGS sequence"/>
</dbReference>
<keyword evidence="3" id="KW-0479">Metal-binding</keyword>